<dbReference type="PROSITE" id="PS51449">
    <property type="entry name" value="MTTASE_N"/>
    <property type="match status" value="1"/>
</dbReference>
<dbReference type="NCBIfam" id="TIGR01574">
    <property type="entry name" value="miaB-methiolase"/>
    <property type="match status" value="1"/>
</dbReference>
<feature type="binding site" evidence="13">
    <location>
        <position position="196"/>
    </location>
    <ligand>
        <name>[4Fe-4S] cluster</name>
        <dbReference type="ChEBI" id="CHEBI:49883"/>
        <label>2</label>
        <note>4Fe-4S-S-AdoMet</note>
    </ligand>
</feature>
<dbReference type="InterPro" id="IPR007197">
    <property type="entry name" value="rSAM"/>
</dbReference>
<dbReference type="InterPro" id="IPR006638">
    <property type="entry name" value="Elp3/MiaA/NifB-like_rSAM"/>
</dbReference>
<keyword evidence="7 13" id="KW-0411">Iron-sulfur</keyword>
<evidence type="ECO:0000313" key="18">
    <source>
        <dbReference type="Proteomes" id="UP000192790"/>
    </source>
</evidence>
<dbReference type="InterPro" id="IPR038135">
    <property type="entry name" value="Methylthiotransferase_N_sf"/>
</dbReference>
<dbReference type="SFLD" id="SFLDG01061">
    <property type="entry name" value="methylthiotransferase"/>
    <property type="match status" value="1"/>
</dbReference>
<dbReference type="InterPro" id="IPR020612">
    <property type="entry name" value="Methylthiotransferase_CS"/>
</dbReference>
<evidence type="ECO:0000256" key="7">
    <source>
        <dbReference type="ARBA" id="ARBA00023014"/>
    </source>
</evidence>
<protein>
    <recommendedName>
        <fullName evidence="10 13">tRNA-2-methylthio-N(6)-dimethylallyladenosine synthase</fullName>
        <ecNumber evidence="8 13">2.8.4.3</ecNumber>
    </recommendedName>
    <alternativeName>
        <fullName evidence="12 13">(Dimethylallyl)adenosine tRNA methylthiotransferase MiaB</fullName>
    </alternativeName>
    <alternativeName>
        <fullName evidence="11 13">tRNA-i(6)A37 methylthiotransferase</fullName>
    </alternativeName>
</protein>
<evidence type="ECO:0000313" key="17">
    <source>
        <dbReference type="EMBL" id="SMC56006.1"/>
    </source>
</evidence>
<dbReference type="GO" id="GO:0051539">
    <property type="term" value="F:4 iron, 4 sulfur cluster binding"/>
    <property type="evidence" value="ECO:0007669"/>
    <property type="project" value="UniProtKB-UniRule"/>
</dbReference>
<dbReference type="PANTHER" id="PTHR43020:SF2">
    <property type="entry name" value="MITOCHONDRIAL TRNA METHYLTHIOTRANSFERASE CDK5RAP1"/>
    <property type="match status" value="1"/>
</dbReference>
<evidence type="ECO:0000256" key="3">
    <source>
        <dbReference type="ARBA" id="ARBA00022679"/>
    </source>
</evidence>
<keyword evidence="18" id="KW-1185">Reference proteome</keyword>
<evidence type="ECO:0000256" key="2">
    <source>
        <dbReference type="ARBA" id="ARBA00022485"/>
    </source>
</evidence>
<feature type="binding site" evidence="13">
    <location>
        <position position="189"/>
    </location>
    <ligand>
        <name>[4Fe-4S] cluster</name>
        <dbReference type="ChEBI" id="CHEBI:49883"/>
        <label>2</label>
        <note>4Fe-4S-S-AdoMet</note>
    </ligand>
</feature>
<evidence type="ECO:0000256" key="11">
    <source>
        <dbReference type="ARBA" id="ARBA00080698"/>
    </source>
</evidence>
<dbReference type="SFLD" id="SFLDG01082">
    <property type="entry name" value="B12-binding_domain_containing"/>
    <property type="match status" value="1"/>
</dbReference>
<evidence type="ECO:0000256" key="13">
    <source>
        <dbReference type="HAMAP-Rule" id="MF_01864"/>
    </source>
</evidence>
<dbReference type="EMBL" id="FWXW01000003">
    <property type="protein sequence ID" value="SMC56006.1"/>
    <property type="molecule type" value="Genomic_DNA"/>
</dbReference>
<dbReference type="NCBIfam" id="TIGR00089">
    <property type="entry name" value="MiaB/RimO family radical SAM methylthiotransferase"/>
    <property type="match status" value="1"/>
</dbReference>
<feature type="domain" description="MTTase N-terminal" evidence="15">
    <location>
        <begin position="34"/>
        <end position="152"/>
    </location>
</feature>
<dbReference type="InterPro" id="IPR013848">
    <property type="entry name" value="Methylthiotransferase_N"/>
</dbReference>
<comment type="cofactor">
    <cofactor evidence="13">
        <name>[4Fe-4S] cluster</name>
        <dbReference type="ChEBI" id="CHEBI:49883"/>
    </cofactor>
    <text evidence="13">Binds 2 [4Fe-4S] clusters. One cluster is coordinated with 3 cysteines and an exchangeable S-adenosyl-L-methionine.</text>
</comment>
<keyword evidence="2 13" id="KW-0004">4Fe-4S</keyword>
<feature type="binding site" evidence="13">
    <location>
        <position position="193"/>
    </location>
    <ligand>
        <name>[4Fe-4S] cluster</name>
        <dbReference type="ChEBI" id="CHEBI:49883"/>
        <label>2</label>
        <note>4Fe-4S-S-AdoMet</note>
    </ligand>
</feature>
<feature type="domain" description="Radical SAM core" evidence="16">
    <location>
        <begin position="175"/>
        <end position="404"/>
    </location>
</feature>
<dbReference type="InterPro" id="IPR058240">
    <property type="entry name" value="rSAM_sf"/>
</dbReference>
<evidence type="ECO:0000259" key="16">
    <source>
        <dbReference type="PROSITE" id="PS51918"/>
    </source>
</evidence>
<accession>A0A1W2A5T7</accession>
<dbReference type="SFLD" id="SFLDF00273">
    <property type="entry name" value="(dimethylallyl)adenosine_tRNA"/>
    <property type="match status" value="1"/>
</dbReference>
<dbReference type="SFLD" id="SFLDS00029">
    <property type="entry name" value="Radical_SAM"/>
    <property type="match status" value="1"/>
</dbReference>
<dbReference type="RefSeq" id="WP_242942796.1">
    <property type="nucleotide sequence ID" value="NZ_FWXW01000003.1"/>
</dbReference>
<name>A0A1W2A5T7_9FIRM</name>
<feature type="binding site" evidence="13">
    <location>
        <position position="43"/>
    </location>
    <ligand>
        <name>[4Fe-4S] cluster</name>
        <dbReference type="ChEBI" id="CHEBI:49883"/>
        <label>1</label>
    </ligand>
</feature>
<dbReference type="Gene3D" id="3.40.50.12160">
    <property type="entry name" value="Methylthiotransferase, N-terminal domain"/>
    <property type="match status" value="1"/>
</dbReference>
<dbReference type="Proteomes" id="UP000192790">
    <property type="component" value="Unassembled WGS sequence"/>
</dbReference>
<organism evidence="17 18">
    <name type="scientific">Papillibacter cinnamivorans DSM 12816</name>
    <dbReference type="NCBI Taxonomy" id="1122930"/>
    <lineage>
        <taxon>Bacteria</taxon>
        <taxon>Bacillati</taxon>
        <taxon>Bacillota</taxon>
        <taxon>Clostridia</taxon>
        <taxon>Eubacteriales</taxon>
        <taxon>Oscillospiraceae</taxon>
        <taxon>Papillibacter</taxon>
    </lineage>
</organism>
<dbReference type="PANTHER" id="PTHR43020">
    <property type="entry name" value="CDK5 REGULATORY SUBUNIT-ASSOCIATED PROTEIN 1"/>
    <property type="match status" value="1"/>
</dbReference>
<dbReference type="HAMAP" id="MF_01864">
    <property type="entry name" value="tRNA_metthiotr_MiaB"/>
    <property type="match status" value="1"/>
</dbReference>
<dbReference type="InterPro" id="IPR023404">
    <property type="entry name" value="rSAM_horseshoe"/>
</dbReference>
<feature type="binding site" evidence="13">
    <location>
        <position position="79"/>
    </location>
    <ligand>
        <name>[4Fe-4S] cluster</name>
        <dbReference type="ChEBI" id="CHEBI:49883"/>
        <label>1</label>
    </ligand>
</feature>
<dbReference type="STRING" id="1122930.SAMN02745168_1528"/>
<comment type="similarity">
    <text evidence="13">Belongs to the methylthiotransferase family. MiaB subfamily.</text>
</comment>
<keyword evidence="4 13" id="KW-0949">S-adenosyl-L-methionine</keyword>
<evidence type="ECO:0000256" key="1">
    <source>
        <dbReference type="ARBA" id="ARBA00003234"/>
    </source>
</evidence>
<dbReference type="InterPro" id="IPR006463">
    <property type="entry name" value="MiaB_methiolase"/>
</dbReference>
<dbReference type="Gene3D" id="3.80.30.20">
    <property type="entry name" value="tm_1862 like domain"/>
    <property type="match status" value="1"/>
</dbReference>
<comment type="subcellular location">
    <subcellularLocation>
        <location evidence="13">Cytoplasm</location>
    </subcellularLocation>
</comment>
<evidence type="ECO:0000256" key="9">
    <source>
        <dbReference type="ARBA" id="ARBA00051425"/>
    </source>
</evidence>
<dbReference type="Pfam" id="PF01938">
    <property type="entry name" value="TRAM"/>
    <property type="match status" value="1"/>
</dbReference>
<proteinExistence type="inferred from homology"/>
<feature type="domain" description="TRAM" evidence="14">
    <location>
        <begin position="407"/>
        <end position="470"/>
    </location>
</feature>
<dbReference type="GO" id="GO:0035597">
    <property type="term" value="F:tRNA-2-methylthio-N(6)-dimethylallyladenosine(37) synthase activity"/>
    <property type="evidence" value="ECO:0007669"/>
    <property type="project" value="UniProtKB-EC"/>
</dbReference>
<dbReference type="PROSITE" id="PS01278">
    <property type="entry name" value="MTTASE_RADICAL"/>
    <property type="match status" value="1"/>
</dbReference>
<dbReference type="InterPro" id="IPR005839">
    <property type="entry name" value="Methylthiotransferase"/>
</dbReference>
<reference evidence="17 18" key="1">
    <citation type="submission" date="2017-04" db="EMBL/GenBank/DDBJ databases">
        <authorList>
            <person name="Afonso C.L."/>
            <person name="Miller P.J."/>
            <person name="Scott M.A."/>
            <person name="Spackman E."/>
            <person name="Goraichik I."/>
            <person name="Dimitrov K.M."/>
            <person name="Suarez D.L."/>
            <person name="Swayne D.E."/>
        </authorList>
    </citation>
    <scope>NUCLEOTIDE SEQUENCE [LARGE SCALE GENOMIC DNA]</scope>
    <source>
        <strain evidence="17 18">DSM 12816</strain>
    </source>
</reference>
<feature type="binding site" evidence="13">
    <location>
        <position position="113"/>
    </location>
    <ligand>
        <name>[4Fe-4S] cluster</name>
        <dbReference type="ChEBI" id="CHEBI:49883"/>
        <label>1</label>
    </ligand>
</feature>
<evidence type="ECO:0000256" key="12">
    <source>
        <dbReference type="ARBA" id="ARBA00081141"/>
    </source>
</evidence>
<dbReference type="SMART" id="SM00729">
    <property type="entry name" value="Elp3"/>
    <property type="match status" value="1"/>
</dbReference>
<dbReference type="EC" id="2.8.4.3" evidence="8 13"/>
<dbReference type="FunFam" id="3.40.50.12160:FF:000003">
    <property type="entry name" value="CDK5 regulatory subunit-associated protein 1"/>
    <property type="match status" value="1"/>
</dbReference>
<dbReference type="PROSITE" id="PS50926">
    <property type="entry name" value="TRAM"/>
    <property type="match status" value="1"/>
</dbReference>
<gene>
    <name evidence="13" type="primary">miaB</name>
    <name evidence="17" type="ORF">SAMN02745168_1528</name>
</gene>
<comment type="catalytic activity">
    <reaction evidence="9 13">
        <text>N(6)-dimethylallyladenosine(37) in tRNA + (sulfur carrier)-SH + AH2 + 2 S-adenosyl-L-methionine = 2-methylsulfanyl-N(6)-dimethylallyladenosine(37) in tRNA + (sulfur carrier)-H + 5'-deoxyadenosine + L-methionine + A + S-adenosyl-L-homocysteine + 2 H(+)</text>
        <dbReference type="Rhea" id="RHEA:37067"/>
        <dbReference type="Rhea" id="RHEA-COMP:10375"/>
        <dbReference type="Rhea" id="RHEA-COMP:10376"/>
        <dbReference type="Rhea" id="RHEA-COMP:14737"/>
        <dbReference type="Rhea" id="RHEA-COMP:14739"/>
        <dbReference type="ChEBI" id="CHEBI:13193"/>
        <dbReference type="ChEBI" id="CHEBI:15378"/>
        <dbReference type="ChEBI" id="CHEBI:17319"/>
        <dbReference type="ChEBI" id="CHEBI:17499"/>
        <dbReference type="ChEBI" id="CHEBI:29917"/>
        <dbReference type="ChEBI" id="CHEBI:57844"/>
        <dbReference type="ChEBI" id="CHEBI:57856"/>
        <dbReference type="ChEBI" id="CHEBI:59789"/>
        <dbReference type="ChEBI" id="CHEBI:64428"/>
        <dbReference type="ChEBI" id="CHEBI:74415"/>
        <dbReference type="ChEBI" id="CHEBI:74417"/>
        <dbReference type="EC" id="2.8.4.3"/>
    </reaction>
</comment>
<dbReference type="CDD" id="cd01335">
    <property type="entry name" value="Radical_SAM"/>
    <property type="match status" value="1"/>
</dbReference>
<dbReference type="InterPro" id="IPR002792">
    <property type="entry name" value="TRAM_dom"/>
</dbReference>
<evidence type="ECO:0000256" key="10">
    <source>
        <dbReference type="ARBA" id="ARBA00068570"/>
    </source>
</evidence>
<comment type="function">
    <text evidence="1 13">Catalyzes the methylthiolation of N6-(dimethylallyl)adenosine (i(6)A), leading to the formation of 2-methylthio-N6-(dimethylallyl)adenosine (ms(2)i(6)A) at position 37 in tRNAs that read codons beginning with uridine.</text>
</comment>
<keyword evidence="3 13" id="KW-0808">Transferase</keyword>
<evidence type="ECO:0000256" key="6">
    <source>
        <dbReference type="ARBA" id="ARBA00023004"/>
    </source>
</evidence>
<evidence type="ECO:0000259" key="15">
    <source>
        <dbReference type="PROSITE" id="PS51449"/>
    </source>
</evidence>
<evidence type="ECO:0000256" key="5">
    <source>
        <dbReference type="ARBA" id="ARBA00022723"/>
    </source>
</evidence>
<dbReference type="GO" id="GO:0046872">
    <property type="term" value="F:metal ion binding"/>
    <property type="evidence" value="ECO:0007669"/>
    <property type="project" value="UniProtKB-KW"/>
</dbReference>
<keyword evidence="6 13" id="KW-0408">Iron</keyword>
<keyword evidence="5 13" id="KW-0479">Metal-binding</keyword>
<dbReference type="Pfam" id="PF04055">
    <property type="entry name" value="Radical_SAM"/>
    <property type="match status" value="1"/>
</dbReference>
<comment type="subunit">
    <text evidence="13">Monomer.</text>
</comment>
<dbReference type="SUPFAM" id="SSF102114">
    <property type="entry name" value="Radical SAM enzymes"/>
    <property type="match status" value="1"/>
</dbReference>
<evidence type="ECO:0000256" key="4">
    <source>
        <dbReference type="ARBA" id="ARBA00022691"/>
    </source>
</evidence>
<dbReference type="PROSITE" id="PS51918">
    <property type="entry name" value="RADICAL_SAM"/>
    <property type="match status" value="1"/>
</dbReference>
<dbReference type="FunFam" id="3.80.30.20:FF:000001">
    <property type="entry name" value="tRNA-2-methylthio-N(6)-dimethylallyladenosine synthase 2"/>
    <property type="match status" value="1"/>
</dbReference>
<keyword evidence="13" id="KW-0819">tRNA processing</keyword>
<evidence type="ECO:0000256" key="8">
    <source>
        <dbReference type="ARBA" id="ARBA00033765"/>
    </source>
</evidence>
<sequence length="472" mass="53196">MNGKQVLIPESEMQRQRDLESELRLRFESEGKRPLAFVDTYGCQQNEADSEHLRGMLSRMGYGEASGPEEADVIVINTCAIREHAEQRVFGNVGALVHSKRVKPDQIIALCGCMMQRGETAERIRRSFRHVDLVFGTHALWRFPELLYRVIGQRERVFEIPESDGSIAEGLPVLRSGGSKAWVSIMYGCNNFCSYCVVPYVRGRERSRELPCVLEEIRGLVDSGYKDITLLGQNVNSYGRDLGREDFSELLRLAGEIPGDFWLRFMTSHPKDASPRLFETMAGSPRVEKHLHLPFQSGSSRVLSAMNRGYTREHYLSLIEEAKRAMPDLVLTSDVIVGFPGETEAEFEETLDLVREVRYDALFTFLFSPRPGTPASRLPDPVPKEEKQRRFASLVDLQNEISAEKHAAYVGKRVRVLVDGLSRDERFDLTARTNGGRLVHLRGDESRLGTFAEAEITGSSTWSLFGTISEGG</sequence>
<dbReference type="AlphaFoldDB" id="A0A1W2A5T7"/>
<dbReference type="Pfam" id="PF00919">
    <property type="entry name" value="UPF0004"/>
    <property type="match status" value="1"/>
</dbReference>
<dbReference type="GO" id="GO:0005829">
    <property type="term" value="C:cytosol"/>
    <property type="evidence" value="ECO:0007669"/>
    <property type="project" value="TreeGrafter"/>
</dbReference>
<keyword evidence="13" id="KW-0963">Cytoplasm</keyword>
<evidence type="ECO:0000259" key="14">
    <source>
        <dbReference type="PROSITE" id="PS50926"/>
    </source>
</evidence>